<sequence>MTPPSMSGGSGTAVVQAPRVEGAYPEGHLFLARQKHGVWRVALDSDADFGVLADTAPMMSAAERRTFGTSAVGLASGNQLTAASDYRTGMRLPFALGQDWILRGGPHGFAGTDTPYTAIDLKGGDQRVLAAAAGTAYTICSSGKGWVRVYHAPLYSGGPRLATDYYHLVGNPAFNGQHVDEGAFLGNTGTDTSCGGEASSRHVHFSLGTYGTSPNPPSDRTKIAIAGHAFGGWVIRSGATAYEGYALHGSARCTANGDGGATCMHNYGKLALDQGIVDANGGSSVTRRTGPGDGYASAGTAADGGTVTVSCTGTGTSHTGRWGTTTLWDRLSDGTWMPDAFLYTGVNGPIKPAC</sequence>
<evidence type="ECO:0000313" key="2">
    <source>
        <dbReference type="Proteomes" id="UP000261811"/>
    </source>
</evidence>
<dbReference type="InterPro" id="IPR011055">
    <property type="entry name" value="Dup_hybrid_motif"/>
</dbReference>
<proteinExistence type="predicted"/>
<dbReference type="Proteomes" id="UP000261811">
    <property type="component" value="Unassembled WGS sequence"/>
</dbReference>
<organism evidence="1 2">
    <name type="scientific">Actinomadura logoneensis</name>
    <dbReference type="NCBI Taxonomy" id="2293572"/>
    <lineage>
        <taxon>Bacteria</taxon>
        <taxon>Bacillati</taxon>
        <taxon>Actinomycetota</taxon>
        <taxon>Actinomycetes</taxon>
        <taxon>Streptosporangiales</taxon>
        <taxon>Thermomonosporaceae</taxon>
        <taxon>Actinomadura</taxon>
    </lineage>
</organism>
<accession>A0A372J990</accession>
<protein>
    <submittedName>
        <fullName evidence="1">Peptidase M23</fullName>
    </submittedName>
</protein>
<dbReference type="Gene3D" id="2.70.70.10">
    <property type="entry name" value="Glucose Permease (Domain IIA)"/>
    <property type="match status" value="1"/>
</dbReference>
<name>A0A372J990_9ACTN</name>
<dbReference type="EMBL" id="QURH01001045">
    <property type="protein sequence ID" value="RFU36575.1"/>
    <property type="molecule type" value="Genomic_DNA"/>
</dbReference>
<dbReference type="AlphaFoldDB" id="A0A372J990"/>
<comment type="caution">
    <text evidence="1">The sequence shown here is derived from an EMBL/GenBank/DDBJ whole genome shotgun (WGS) entry which is preliminary data.</text>
</comment>
<reference evidence="1 2" key="1">
    <citation type="submission" date="2018-08" db="EMBL/GenBank/DDBJ databases">
        <title>Actinomadura jelena sp. nov., a novel Actinomycete isolated from soil in Chad.</title>
        <authorList>
            <person name="Shi L."/>
        </authorList>
    </citation>
    <scope>NUCLEOTIDE SEQUENCE [LARGE SCALE GENOMIC DNA]</scope>
    <source>
        <strain evidence="1 2">NEAU-G17</strain>
    </source>
</reference>
<gene>
    <name evidence="1" type="ORF">DZF91_37455</name>
</gene>
<keyword evidence="2" id="KW-1185">Reference proteome</keyword>
<evidence type="ECO:0000313" key="1">
    <source>
        <dbReference type="EMBL" id="RFU36575.1"/>
    </source>
</evidence>